<keyword evidence="12" id="KW-1185">Reference proteome</keyword>
<dbReference type="PANTHER" id="PTHR30604">
    <property type="entry name" value="PROTEIN TRANSPORT PROTEIN HOFQ"/>
    <property type="match status" value="1"/>
</dbReference>
<dbReference type="InterPro" id="IPR001775">
    <property type="entry name" value="GspD/PilQ"/>
</dbReference>
<evidence type="ECO:0000256" key="8">
    <source>
        <dbReference type="SAM" id="MobiDB-lite"/>
    </source>
</evidence>
<dbReference type="InterPro" id="IPR038591">
    <property type="entry name" value="NolW-like_sf"/>
</dbReference>
<feature type="compositionally biased region" description="Low complexity" evidence="8">
    <location>
        <begin position="250"/>
        <end position="262"/>
    </location>
</feature>
<dbReference type="Gene3D" id="3.30.1370.130">
    <property type="match status" value="1"/>
</dbReference>
<dbReference type="Gene3D" id="3.30.1370.120">
    <property type="match status" value="2"/>
</dbReference>
<dbReference type="Proteomes" id="UP000241436">
    <property type="component" value="Unassembled WGS sequence"/>
</dbReference>
<protein>
    <recommendedName>
        <fullName evidence="10">Secretin/TonB short N-terminal domain-containing protein</fullName>
    </recommendedName>
</protein>
<evidence type="ECO:0000256" key="9">
    <source>
        <dbReference type="SAM" id="SignalP"/>
    </source>
</evidence>
<dbReference type="GO" id="GO:0009279">
    <property type="term" value="C:cell outer membrane"/>
    <property type="evidence" value="ECO:0007669"/>
    <property type="project" value="UniProtKB-SubCell"/>
</dbReference>
<evidence type="ECO:0000256" key="1">
    <source>
        <dbReference type="ARBA" id="ARBA00004370"/>
    </source>
</evidence>
<dbReference type="InterPro" id="IPR021731">
    <property type="entry name" value="AMIN_dom"/>
</dbReference>
<dbReference type="InterPro" id="IPR005644">
    <property type="entry name" value="NolW-like"/>
</dbReference>
<dbReference type="InterPro" id="IPR051808">
    <property type="entry name" value="Type_IV_pilus_biogenesis"/>
</dbReference>
<dbReference type="PANTHER" id="PTHR30604:SF1">
    <property type="entry name" value="DNA UTILIZATION PROTEIN HOFQ"/>
    <property type="match status" value="1"/>
</dbReference>
<accession>A0A2T4TWF4</accession>
<dbReference type="Pfam" id="PF00263">
    <property type="entry name" value="Secretin"/>
    <property type="match status" value="1"/>
</dbReference>
<proteinExistence type="inferred from homology"/>
<gene>
    <name evidence="11" type="ORF">CLG94_09180</name>
</gene>
<organism evidence="11 12">
    <name type="scientific">Candidatus Methylomirabilis limnetica</name>
    <dbReference type="NCBI Taxonomy" id="2033718"/>
    <lineage>
        <taxon>Bacteria</taxon>
        <taxon>Candidatus Methylomirabilota</taxon>
        <taxon>Candidatus Methylomirabilia</taxon>
        <taxon>Candidatus Methylomirabilales</taxon>
        <taxon>Candidatus Methylomirabilaceae</taxon>
        <taxon>Candidatus Methylomirabilis</taxon>
    </lineage>
</organism>
<dbReference type="Pfam" id="PF03958">
    <property type="entry name" value="Secretin_N"/>
    <property type="match status" value="1"/>
</dbReference>
<evidence type="ECO:0000313" key="11">
    <source>
        <dbReference type="EMBL" id="PTL35435.1"/>
    </source>
</evidence>
<keyword evidence="5" id="KW-0998">Cell outer membrane</keyword>
<evidence type="ECO:0000256" key="2">
    <source>
        <dbReference type="ARBA" id="ARBA00022448"/>
    </source>
</evidence>
<dbReference type="OrthoDB" id="9775455at2"/>
<name>A0A2T4TWF4_9BACT</name>
<evidence type="ECO:0000259" key="10">
    <source>
        <dbReference type="SMART" id="SM00965"/>
    </source>
</evidence>
<feature type="domain" description="Secretin/TonB short N-terminal" evidence="10">
    <location>
        <begin position="346"/>
        <end position="397"/>
    </location>
</feature>
<feature type="region of interest" description="Disordered" evidence="8">
    <location>
        <begin position="211"/>
        <end position="306"/>
    </location>
</feature>
<feature type="signal peptide" evidence="9">
    <location>
        <begin position="1"/>
        <end position="28"/>
    </location>
</feature>
<evidence type="ECO:0000256" key="7">
    <source>
        <dbReference type="RuleBase" id="RU004004"/>
    </source>
</evidence>
<dbReference type="PROSITE" id="PS51257">
    <property type="entry name" value="PROKAR_LIPOPROTEIN"/>
    <property type="match status" value="1"/>
</dbReference>
<reference evidence="12" key="2">
    <citation type="journal article" date="2018" name="Environ. Microbiol.">
        <title>Bloom of a denitrifying methanotroph, 'Candidatus Methylomirabilis limnetica', in a deep stratified lake.</title>
        <authorList>
            <person name="Graf J.S."/>
            <person name="Mayr M.J."/>
            <person name="Marchant H.K."/>
            <person name="Tienken D."/>
            <person name="Hach P.F."/>
            <person name="Brand A."/>
            <person name="Schubert C.J."/>
            <person name="Kuypers M.M."/>
            <person name="Milucka J."/>
        </authorList>
    </citation>
    <scope>NUCLEOTIDE SEQUENCE [LARGE SCALE GENOMIC DNA]</scope>
    <source>
        <strain evidence="12">Zug</strain>
    </source>
</reference>
<comment type="caution">
    <text evidence="11">The sequence shown here is derived from an EMBL/GenBank/DDBJ whole genome shotgun (WGS) entry which is preliminary data.</text>
</comment>
<evidence type="ECO:0000256" key="6">
    <source>
        <dbReference type="RuleBase" id="RU004003"/>
    </source>
</evidence>
<dbReference type="Pfam" id="PF11741">
    <property type="entry name" value="AMIN"/>
    <property type="match status" value="1"/>
</dbReference>
<dbReference type="AlphaFoldDB" id="A0A2T4TWF4"/>
<sequence>MKMIRDNNAARKRSLAGVILLVISTACATTEVPTDRALQQPSGDPSSLTASSAAQAVDVTGVQVRVQGPGEASIIITADGTLVDYASFAEHDPPRLVVDLPHAINAISRPVNLPADSPILRIQTMQIPQGPIPGLRLVLDLKQMLPYRVELIGNSLLLLISAEVSELAPVAQEPTELERVAEPMVSPVEPVDEVARGVKPTVSTMVAKLAADTDQSVPPSEKPHPSAPTEGSAKKPVASPVEGAETGSVQAAQPPAASPPAAKGETPPPLPKNPTALAAAKRPSRKASGGAGQEAPPLPSAAATQPIAPVPATPKVAAANKRLSLVFKDADLDEILRTVIREASGLNIVLAHKLPKEKRQVTVRLDNVEWRQALDVILRSLDLSYEQDGNVLYVGPTTDIRKSKDDRVKGIEEAMRIKEATELKDLRIKEATELKDLRMEEEKRKVEDAKRKAEEEDRLWANEPPCTKVIRLAHTKAPDVKKLLEKHKTVRGSIELEETTNTLIVIDVESRCLKMAALAKELDMPPKDPFVTKLLPFNYAKAADLKTHLTALKTTQGSVIVDERSSRIIVKDLPESVERIETFLKQVDIPTPQVLIEARIVEASRSFSQSVGIQWGGAGIPTTPGSKTGVTTFGGSGTPGLVKFPTLTPTPGTLPSSTGGGVPFLGPVPLALNLPAVAAGANPFVLGATIGSLANRFLVGVQLSAAEREGKIRTLSSPRVATQDNEEAEIKQGTQVPYTTIDSSGRTVVMFQEAFIKLKVKPHITPDGRVSMKVEAERSFAGDVISGPFGFVFPINTRKATTNILIQNGSTVVIGGLLQSNESIGTDRVPFFGNIPGLGWLFKRQSLGPDERVELLIFLTPSILYESRL</sequence>
<evidence type="ECO:0000256" key="3">
    <source>
        <dbReference type="ARBA" id="ARBA00022729"/>
    </source>
</evidence>
<dbReference type="PRINTS" id="PR00811">
    <property type="entry name" value="BCTERIALGSPD"/>
</dbReference>
<keyword evidence="2 7" id="KW-0813">Transport</keyword>
<dbReference type="InterPro" id="IPR011662">
    <property type="entry name" value="Secretin/TonB_short_N"/>
</dbReference>
<evidence type="ECO:0000256" key="4">
    <source>
        <dbReference type="ARBA" id="ARBA00023136"/>
    </source>
</evidence>
<feature type="chain" id="PRO_5015413399" description="Secretin/TonB short N-terminal domain-containing protein" evidence="9">
    <location>
        <begin position="29"/>
        <end position="869"/>
    </location>
</feature>
<dbReference type="RefSeq" id="WP_107562882.1">
    <property type="nucleotide sequence ID" value="NZ_NVQC01000023.1"/>
</dbReference>
<comment type="similarity">
    <text evidence="6">Belongs to the bacterial secretin family.</text>
</comment>
<evidence type="ECO:0000256" key="5">
    <source>
        <dbReference type="ARBA" id="ARBA00023237"/>
    </source>
</evidence>
<dbReference type="SMART" id="SM00965">
    <property type="entry name" value="STN"/>
    <property type="match status" value="1"/>
</dbReference>
<keyword evidence="4" id="KW-0472">Membrane</keyword>
<dbReference type="GO" id="GO:0009306">
    <property type="term" value="P:protein secretion"/>
    <property type="evidence" value="ECO:0007669"/>
    <property type="project" value="InterPro"/>
</dbReference>
<dbReference type="Gene3D" id="2.60.40.3500">
    <property type="match status" value="1"/>
</dbReference>
<dbReference type="EMBL" id="NVQC01000023">
    <property type="protein sequence ID" value="PTL35435.1"/>
    <property type="molecule type" value="Genomic_DNA"/>
</dbReference>
<keyword evidence="3 9" id="KW-0732">Signal</keyword>
<dbReference type="InterPro" id="IPR004846">
    <property type="entry name" value="T2SS/T3SS_dom"/>
</dbReference>
<comment type="subcellular location">
    <subcellularLocation>
        <location evidence="7">Cell outer membrane</location>
    </subcellularLocation>
    <subcellularLocation>
        <location evidence="1">Membrane</location>
    </subcellularLocation>
</comment>
<evidence type="ECO:0000313" key="12">
    <source>
        <dbReference type="Proteomes" id="UP000241436"/>
    </source>
</evidence>
<dbReference type="Pfam" id="PF07660">
    <property type="entry name" value="STN"/>
    <property type="match status" value="1"/>
</dbReference>
<reference evidence="11 12" key="1">
    <citation type="submission" date="2017-09" db="EMBL/GenBank/DDBJ databases">
        <title>Bloom of a denitrifying methanotroph, Candidatus Methylomirabilis limnetica, in a deep stratified lake.</title>
        <authorList>
            <person name="Graf J.S."/>
            <person name="Marchant H.K."/>
            <person name="Tienken D."/>
            <person name="Hach P.F."/>
            <person name="Brand A."/>
            <person name="Schubert C.J."/>
            <person name="Kuypers M.M."/>
            <person name="Milucka J."/>
        </authorList>
    </citation>
    <scope>NUCLEOTIDE SEQUENCE [LARGE SCALE GENOMIC DNA]</scope>
    <source>
        <strain evidence="11 12">Zug</strain>
    </source>
</reference>